<accession>A0A3Q4I863</accession>
<evidence type="ECO:0000313" key="5">
    <source>
        <dbReference type="Ensembl" id="ENSNBRP00000031246.1"/>
    </source>
</evidence>
<dbReference type="STRING" id="32507.ENSNBRP00000031246"/>
<dbReference type="Gene3D" id="2.10.25.10">
    <property type="entry name" value="Laminin"/>
    <property type="match status" value="1"/>
</dbReference>
<dbReference type="Ensembl" id="ENSNBRT00000032037.1">
    <property type="protein sequence ID" value="ENSNBRP00000031246.1"/>
    <property type="gene ID" value="ENSNBRG00000023723.1"/>
</dbReference>
<dbReference type="PANTHER" id="PTHR14002:SF20">
    <property type="entry name" value="ZONA PELLUCIDA-LIKE DOMAIN-CONTAINING PROTEIN 1"/>
    <property type="match status" value="1"/>
</dbReference>
<dbReference type="Gene3D" id="2.60.40.4100">
    <property type="entry name" value="Zona pellucida, ZP-C domain"/>
    <property type="match status" value="1"/>
</dbReference>
<keyword evidence="1" id="KW-0245">EGF-like domain</keyword>
<dbReference type="CDD" id="cd00054">
    <property type="entry name" value="EGF_CA"/>
    <property type="match status" value="1"/>
</dbReference>
<proteinExistence type="predicted"/>
<reference evidence="5" key="2">
    <citation type="submission" date="2025-09" db="UniProtKB">
        <authorList>
            <consortium name="Ensembl"/>
        </authorList>
    </citation>
    <scope>IDENTIFICATION</scope>
</reference>
<dbReference type="SMART" id="SM00179">
    <property type="entry name" value="EGF_CA"/>
    <property type="match status" value="1"/>
</dbReference>
<dbReference type="InterPro" id="IPR042235">
    <property type="entry name" value="ZP-C_dom"/>
</dbReference>
<dbReference type="Bgee" id="ENSNBRG00000023723">
    <property type="expression patterns" value="Expressed in heart"/>
</dbReference>
<keyword evidence="3" id="KW-1015">Disulfide bond</keyword>
<dbReference type="GO" id="GO:0032502">
    <property type="term" value="P:developmental process"/>
    <property type="evidence" value="ECO:0007669"/>
    <property type="project" value="UniProtKB-ARBA"/>
</dbReference>
<organism evidence="5 6">
    <name type="scientific">Neolamprologus brichardi</name>
    <name type="common">Fairy cichlid</name>
    <name type="synonym">Lamprologus brichardi</name>
    <dbReference type="NCBI Taxonomy" id="32507"/>
    <lineage>
        <taxon>Eukaryota</taxon>
        <taxon>Metazoa</taxon>
        <taxon>Chordata</taxon>
        <taxon>Craniata</taxon>
        <taxon>Vertebrata</taxon>
        <taxon>Euteleostomi</taxon>
        <taxon>Actinopterygii</taxon>
        <taxon>Neopterygii</taxon>
        <taxon>Teleostei</taxon>
        <taxon>Neoteleostei</taxon>
        <taxon>Acanthomorphata</taxon>
        <taxon>Ovalentaria</taxon>
        <taxon>Cichlomorphae</taxon>
        <taxon>Cichliformes</taxon>
        <taxon>Cichlidae</taxon>
        <taxon>African cichlids</taxon>
        <taxon>Pseudocrenilabrinae</taxon>
        <taxon>Lamprologini</taxon>
        <taxon>Neolamprologus</taxon>
    </lineage>
</organism>
<dbReference type="InterPro" id="IPR018097">
    <property type="entry name" value="EGF_Ca-bd_CS"/>
</dbReference>
<evidence type="ECO:0000259" key="4">
    <source>
        <dbReference type="PROSITE" id="PS51034"/>
    </source>
</evidence>
<evidence type="ECO:0000256" key="1">
    <source>
        <dbReference type="ARBA" id="ARBA00022536"/>
    </source>
</evidence>
<name>A0A3Q4I863_NEOBR</name>
<dbReference type="InterPro" id="IPR001507">
    <property type="entry name" value="ZP_dom"/>
</dbReference>
<keyword evidence="2" id="KW-0732">Signal</keyword>
<dbReference type="AlphaFoldDB" id="A0A3Q4I863"/>
<dbReference type="SMART" id="SM00241">
    <property type="entry name" value="ZP"/>
    <property type="match status" value="1"/>
</dbReference>
<dbReference type="Pfam" id="PF23283">
    <property type="entry name" value="D8C_UMOD"/>
    <property type="match status" value="1"/>
</dbReference>
<dbReference type="InterPro" id="IPR055355">
    <property type="entry name" value="ZP-C"/>
</dbReference>
<dbReference type="Proteomes" id="UP000261580">
    <property type="component" value="Unassembled WGS sequence"/>
</dbReference>
<evidence type="ECO:0000256" key="2">
    <source>
        <dbReference type="ARBA" id="ARBA00022729"/>
    </source>
</evidence>
<dbReference type="Pfam" id="PF00100">
    <property type="entry name" value="Zona_pellucida"/>
    <property type="match status" value="1"/>
</dbReference>
<dbReference type="GeneTree" id="ENSGT00940000156038"/>
<feature type="domain" description="ZP" evidence="4">
    <location>
        <begin position="124"/>
        <end position="414"/>
    </location>
</feature>
<dbReference type="InterPro" id="IPR049883">
    <property type="entry name" value="NOTCH1_EGF-like"/>
</dbReference>
<dbReference type="InterPro" id="IPR001881">
    <property type="entry name" value="EGF-like_Ca-bd_dom"/>
</dbReference>
<reference evidence="5" key="1">
    <citation type="submission" date="2025-08" db="UniProtKB">
        <authorList>
            <consortium name="Ensembl"/>
        </authorList>
    </citation>
    <scope>IDENTIFICATION</scope>
</reference>
<dbReference type="PROSITE" id="PS51034">
    <property type="entry name" value="ZP_2"/>
    <property type="match status" value="1"/>
</dbReference>
<sequence>SRVSTDTSESQERGDTFTSHALSCICKDGFVGDGLTCYDPKLCSDSSCCDRGYHWSSEKGCVDIDECSLPNSPCTPPQICHNTPGSYECPEPSSKNRAAASSQSVQFYCGNTVCPSGTDCINSQCVDPCENYATLNDDWRSTNNTNTEVLHCDKDINWKGWYRLFLNQTSAHIPERCVESNRCGTHAPLWITQPHPTWSGEIVNRTVCNVWEGSCCHFRSHTIHVKLCHANYYVYKLVKPYTCLLAYCAGNLILNVQQVVSERSLHYIIFFPFVRFTGGISGSGPKARASMSLFRNSNYTESYPPGQVFLPVGSPLYVGVSVEDTDPVLAAVLEDCYATHSPNPDDPTQYPLIQNKCPTDPQKVSIVESGSSLRARFSALLFLLQGEYRDIYLHCSLSLCNQRNYNCVPVSSTFHLSPPGGIKRKATVSTLSPWLGFSDLEVMSIFHAIV</sequence>
<dbReference type="PROSITE" id="PS01187">
    <property type="entry name" value="EGF_CA"/>
    <property type="match status" value="1"/>
</dbReference>
<protein>
    <recommendedName>
        <fullName evidence="4">ZP domain-containing protein</fullName>
    </recommendedName>
</protein>
<evidence type="ECO:0000256" key="3">
    <source>
        <dbReference type="ARBA" id="ARBA00023157"/>
    </source>
</evidence>
<dbReference type="SUPFAM" id="SSF57196">
    <property type="entry name" value="EGF/Laminin"/>
    <property type="match status" value="1"/>
</dbReference>
<dbReference type="GO" id="GO:0005509">
    <property type="term" value="F:calcium ion binding"/>
    <property type="evidence" value="ECO:0007669"/>
    <property type="project" value="InterPro"/>
</dbReference>
<keyword evidence="6" id="KW-1185">Reference proteome</keyword>
<dbReference type="Pfam" id="PF07645">
    <property type="entry name" value="EGF_CA"/>
    <property type="match status" value="1"/>
</dbReference>
<dbReference type="InterPro" id="IPR057774">
    <property type="entry name" value="D8C_UMOD/GP2/OIT3-like"/>
</dbReference>
<evidence type="ECO:0000313" key="6">
    <source>
        <dbReference type="Proteomes" id="UP000261580"/>
    </source>
</evidence>
<dbReference type="PANTHER" id="PTHR14002">
    <property type="entry name" value="ENDOGLIN/TGF-BETA RECEPTOR TYPE III"/>
    <property type="match status" value="1"/>
</dbReference>